<dbReference type="InterPro" id="IPR036396">
    <property type="entry name" value="Cyt_P450_sf"/>
</dbReference>
<evidence type="ECO:0000313" key="11">
    <source>
        <dbReference type="Proteomes" id="UP001305779"/>
    </source>
</evidence>
<evidence type="ECO:0000313" key="10">
    <source>
        <dbReference type="EMBL" id="KAK4499081.1"/>
    </source>
</evidence>
<dbReference type="InterPro" id="IPR002403">
    <property type="entry name" value="Cyt_P450_E_grp-IV"/>
</dbReference>
<reference evidence="10 11" key="1">
    <citation type="journal article" date="2023" name="G3 (Bethesda)">
        <title>A chromosome-level genome assembly of Zasmidium syzygii isolated from banana leaves.</title>
        <authorList>
            <person name="van Westerhoven A.C."/>
            <person name="Mehrabi R."/>
            <person name="Talebi R."/>
            <person name="Steentjes M.B.F."/>
            <person name="Corcolon B."/>
            <person name="Chong P.A."/>
            <person name="Kema G.H.J."/>
            <person name="Seidl M.F."/>
        </authorList>
    </citation>
    <scope>NUCLEOTIDE SEQUENCE [LARGE SCALE GENOMIC DNA]</scope>
    <source>
        <strain evidence="10 11">P124</strain>
    </source>
</reference>
<keyword evidence="9" id="KW-0472">Membrane</keyword>
<evidence type="ECO:0000256" key="9">
    <source>
        <dbReference type="SAM" id="Phobius"/>
    </source>
</evidence>
<accession>A0ABR0EC52</accession>
<evidence type="ECO:0000256" key="2">
    <source>
        <dbReference type="ARBA" id="ARBA00010617"/>
    </source>
</evidence>
<feature type="transmembrane region" description="Helical" evidence="9">
    <location>
        <begin position="12"/>
        <end position="30"/>
    </location>
</feature>
<evidence type="ECO:0000256" key="7">
    <source>
        <dbReference type="ARBA" id="ARBA00023033"/>
    </source>
</evidence>
<dbReference type="Gene3D" id="1.10.630.10">
    <property type="entry name" value="Cytochrome P450"/>
    <property type="match status" value="1"/>
</dbReference>
<comment type="similarity">
    <text evidence="2 8">Belongs to the cytochrome P450 family.</text>
</comment>
<keyword evidence="9" id="KW-0812">Transmembrane</keyword>
<proteinExistence type="inferred from homology"/>
<sequence length="516" mass="58341">MAFSTSLPSLPASLLGLVVLIILATVYSLLTRQRPYAGFPVATLGEKGIKAWLLPHMSWMFRPLELRAKGRELSKGSGIYQIATGAGYRIVLPRKFAEELRNHKDMDLGISGSRDFHSTQPGFDGMNEAFRPDGLMVDVVRVKLTQSLGLVTDDVVEEASLSINEWFGGSKEWKNFEIKQALLDIVARVSTRIFAGPELARNKEYLHIAKENTISTFAGAQILHQIPTFLRPIAVWLIPDCRNLRKQVADARRLLAPRVEKVQQKAKEGGISSKTADAFSWMISIAKGRPVRFVSGQLMLSLAAIHTTTEMTTRAMMHCCQAPEVVDELREEIVRVLKEDGWAKTTLYKMKLLDSFMKEVSRYYPMGIGGMSRYVAREVTLSDGTILPADSLIMIENDGPSDEQVYPEPEKFDARRFLKLREQPGEEIKHQFVTTTPDNMLFGHGQHACPGRFFASNEIKILFCFLLLQYDWRYAPGYVPPKWLYFESAIAAPPDVKEQCRWRQPEIDLLDPKEVK</sequence>
<dbReference type="SUPFAM" id="SSF48264">
    <property type="entry name" value="Cytochrome P450"/>
    <property type="match status" value="1"/>
</dbReference>
<keyword evidence="5 8" id="KW-0560">Oxidoreductase</keyword>
<name>A0ABR0EC52_ZASCE</name>
<dbReference type="Proteomes" id="UP001305779">
    <property type="component" value="Unassembled WGS sequence"/>
</dbReference>
<dbReference type="InterPro" id="IPR017972">
    <property type="entry name" value="Cyt_P450_CS"/>
</dbReference>
<evidence type="ECO:0000256" key="4">
    <source>
        <dbReference type="ARBA" id="ARBA00022723"/>
    </source>
</evidence>
<organism evidence="10 11">
    <name type="scientific">Zasmidium cellare</name>
    <name type="common">Wine cellar mold</name>
    <name type="synonym">Racodium cellare</name>
    <dbReference type="NCBI Taxonomy" id="395010"/>
    <lineage>
        <taxon>Eukaryota</taxon>
        <taxon>Fungi</taxon>
        <taxon>Dikarya</taxon>
        <taxon>Ascomycota</taxon>
        <taxon>Pezizomycotina</taxon>
        <taxon>Dothideomycetes</taxon>
        <taxon>Dothideomycetidae</taxon>
        <taxon>Mycosphaerellales</taxon>
        <taxon>Mycosphaerellaceae</taxon>
        <taxon>Zasmidium</taxon>
    </lineage>
</organism>
<keyword evidence="7 8" id="KW-0503">Monooxygenase</keyword>
<evidence type="ECO:0008006" key="12">
    <source>
        <dbReference type="Google" id="ProtNLM"/>
    </source>
</evidence>
<gene>
    <name evidence="10" type="ORF">PRZ48_009593</name>
</gene>
<dbReference type="CDD" id="cd11041">
    <property type="entry name" value="CYP503A1-like"/>
    <property type="match status" value="1"/>
</dbReference>
<dbReference type="PANTHER" id="PTHR46206:SF2">
    <property type="entry name" value="CYTOCHROME P450 MONOOXYGENASE AUSG-RELATED"/>
    <property type="match status" value="1"/>
</dbReference>
<evidence type="ECO:0000256" key="1">
    <source>
        <dbReference type="ARBA" id="ARBA00001971"/>
    </source>
</evidence>
<dbReference type="PANTHER" id="PTHR46206">
    <property type="entry name" value="CYTOCHROME P450"/>
    <property type="match status" value="1"/>
</dbReference>
<keyword evidence="6 8" id="KW-0408">Iron</keyword>
<keyword evidence="11" id="KW-1185">Reference proteome</keyword>
<comment type="cofactor">
    <cofactor evidence="1">
        <name>heme</name>
        <dbReference type="ChEBI" id="CHEBI:30413"/>
    </cofactor>
</comment>
<evidence type="ECO:0000256" key="3">
    <source>
        <dbReference type="ARBA" id="ARBA00022617"/>
    </source>
</evidence>
<dbReference type="InterPro" id="IPR001128">
    <property type="entry name" value="Cyt_P450"/>
</dbReference>
<keyword evidence="4 8" id="KW-0479">Metal-binding</keyword>
<protein>
    <recommendedName>
        <fullName evidence="12">Cytochrome P450</fullName>
    </recommendedName>
</protein>
<evidence type="ECO:0000256" key="6">
    <source>
        <dbReference type="ARBA" id="ARBA00023004"/>
    </source>
</evidence>
<dbReference type="PROSITE" id="PS00086">
    <property type="entry name" value="CYTOCHROME_P450"/>
    <property type="match status" value="1"/>
</dbReference>
<dbReference type="Pfam" id="PF00067">
    <property type="entry name" value="p450"/>
    <property type="match status" value="1"/>
</dbReference>
<comment type="caution">
    <text evidence="10">The sequence shown here is derived from an EMBL/GenBank/DDBJ whole genome shotgun (WGS) entry which is preliminary data.</text>
</comment>
<keyword evidence="3 8" id="KW-0349">Heme</keyword>
<dbReference type="PRINTS" id="PR00465">
    <property type="entry name" value="EP450IV"/>
</dbReference>
<evidence type="ECO:0000256" key="5">
    <source>
        <dbReference type="ARBA" id="ARBA00023002"/>
    </source>
</evidence>
<evidence type="ECO:0000256" key="8">
    <source>
        <dbReference type="RuleBase" id="RU000461"/>
    </source>
</evidence>
<dbReference type="EMBL" id="JAXOVC010000007">
    <property type="protein sequence ID" value="KAK4499081.1"/>
    <property type="molecule type" value="Genomic_DNA"/>
</dbReference>
<keyword evidence="9" id="KW-1133">Transmembrane helix</keyword>